<dbReference type="Gene3D" id="1.10.238.10">
    <property type="entry name" value="EF-hand"/>
    <property type="match status" value="3"/>
</dbReference>
<dbReference type="Pfam" id="PF00069">
    <property type="entry name" value="Pkinase"/>
    <property type="match status" value="1"/>
</dbReference>
<dbReference type="FunFam" id="1.10.510.10:FF:000571">
    <property type="entry name" value="Maternal embryonic leucine zipper kinase"/>
    <property type="match status" value="1"/>
</dbReference>
<dbReference type="Pfam" id="PF13405">
    <property type="entry name" value="EF-hand_6"/>
    <property type="match status" value="1"/>
</dbReference>
<evidence type="ECO:0000256" key="4">
    <source>
        <dbReference type="ARBA" id="ARBA00022741"/>
    </source>
</evidence>
<dbReference type="Proteomes" id="UP001465755">
    <property type="component" value="Unassembled WGS sequence"/>
</dbReference>
<feature type="domain" description="EF-hand" evidence="11">
    <location>
        <begin position="365"/>
        <end position="400"/>
    </location>
</feature>
<dbReference type="SUPFAM" id="SSF47473">
    <property type="entry name" value="EF-hand"/>
    <property type="match status" value="2"/>
</dbReference>
<dbReference type="InterPro" id="IPR050205">
    <property type="entry name" value="CDPK_Ser/Thr_kinases"/>
</dbReference>
<keyword evidence="7 8" id="KW-0067">ATP-binding</keyword>
<dbReference type="GO" id="GO:0004674">
    <property type="term" value="F:protein serine/threonine kinase activity"/>
    <property type="evidence" value="ECO:0007669"/>
    <property type="project" value="UniProtKB-KW"/>
</dbReference>
<evidence type="ECO:0008006" key="14">
    <source>
        <dbReference type="Google" id="ProtNLM"/>
    </source>
</evidence>
<keyword evidence="3" id="KW-0677">Repeat</keyword>
<feature type="domain" description="EF-hand" evidence="11">
    <location>
        <begin position="513"/>
        <end position="548"/>
    </location>
</feature>
<feature type="domain" description="EF-hand" evidence="11">
    <location>
        <begin position="328"/>
        <end position="363"/>
    </location>
</feature>
<evidence type="ECO:0000256" key="1">
    <source>
        <dbReference type="ARBA" id="ARBA00022527"/>
    </source>
</evidence>
<evidence type="ECO:0000256" key="6">
    <source>
        <dbReference type="ARBA" id="ARBA00022837"/>
    </source>
</evidence>
<feature type="region of interest" description="Disordered" evidence="9">
    <location>
        <begin position="1288"/>
        <end position="1314"/>
    </location>
</feature>
<keyword evidence="5" id="KW-0418">Kinase</keyword>
<dbReference type="Gene3D" id="3.30.200.20">
    <property type="entry name" value="Phosphorylase Kinase, domain 1"/>
    <property type="match status" value="1"/>
</dbReference>
<evidence type="ECO:0000259" key="10">
    <source>
        <dbReference type="PROSITE" id="PS50011"/>
    </source>
</evidence>
<dbReference type="InterPro" id="IPR018247">
    <property type="entry name" value="EF_Hand_1_Ca_BS"/>
</dbReference>
<feature type="domain" description="EF-hand" evidence="11">
    <location>
        <begin position="585"/>
        <end position="620"/>
    </location>
</feature>
<dbReference type="CDD" id="cd05117">
    <property type="entry name" value="STKc_CAMK"/>
    <property type="match status" value="1"/>
</dbReference>
<gene>
    <name evidence="12" type="ORF">WJX73_009571</name>
</gene>
<keyword evidence="13" id="KW-1185">Reference proteome</keyword>
<dbReference type="InterPro" id="IPR011009">
    <property type="entry name" value="Kinase-like_dom_sf"/>
</dbReference>
<evidence type="ECO:0000256" key="2">
    <source>
        <dbReference type="ARBA" id="ARBA00022679"/>
    </source>
</evidence>
<dbReference type="Pfam" id="PF13499">
    <property type="entry name" value="EF-hand_7"/>
    <property type="match status" value="2"/>
</dbReference>
<dbReference type="PROSITE" id="PS50222">
    <property type="entry name" value="EF_HAND_2"/>
    <property type="match status" value="6"/>
</dbReference>
<dbReference type="GO" id="GO:0043226">
    <property type="term" value="C:organelle"/>
    <property type="evidence" value="ECO:0007669"/>
    <property type="project" value="UniProtKB-ARBA"/>
</dbReference>
<dbReference type="Gene3D" id="1.10.10.10">
    <property type="entry name" value="Winged helix-like DNA-binding domain superfamily/Winged helix DNA-binding domain"/>
    <property type="match status" value="1"/>
</dbReference>
<evidence type="ECO:0000256" key="3">
    <source>
        <dbReference type="ARBA" id="ARBA00022737"/>
    </source>
</evidence>
<evidence type="ECO:0000313" key="12">
    <source>
        <dbReference type="EMBL" id="KAK9797808.1"/>
    </source>
</evidence>
<dbReference type="InterPro" id="IPR002048">
    <property type="entry name" value="EF_hand_dom"/>
</dbReference>
<dbReference type="InterPro" id="IPR017441">
    <property type="entry name" value="Protein_kinase_ATP_BS"/>
</dbReference>
<keyword evidence="1" id="KW-0723">Serine/threonine-protein kinase</keyword>
<dbReference type="PROSITE" id="PS00018">
    <property type="entry name" value="EF_HAND_1"/>
    <property type="match status" value="6"/>
</dbReference>
<dbReference type="GO" id="GO:0005524">
    <property type="term" value="F:ATP binding"/>
    <property type="evidence" value="ECO:0007669"/>
    <property type="project" value="UniProtKB-UniRule"/>
</dbReference>
<feature type="region of interest" description="Disordered" evidence="9">
    <location>
        <begin position="653"/>
        <end position="734"/>
    </location>
</feature>
<keyword evidence="6" id="KW-0106">Calcium</keyword>
<evidence type="ECO:0000256" key="7">
    <source>
        <dbReference type="ARBA" id="ARBA00022840"/>
    </source>
</evidence>
<feature type="compositionally biased region" description="Low complexity" evidence="9">
    <location>
        <begin position="668"/>
        <end position="677"/>
    </location>
</feature>
<organism evidence="12 13">
    <name type="scientific">Symbiochloris irregularis</name>
    <dbReference type="NCBI Taxonomy" id="706552"/>
    <lineage>
        <taxon>Eukaryota</taxon>
        <taxon>Viridiplantae</taxon>
        <taxon>Chlorophyta</taxon>
        <taxon>core chlorophytes</taxon>
        <taxon>Trebouxiophyceae</taxon>
        <taxon>Trebouxiales</taxon>
        <taxon>Trebouxiaceae</taxon>
        <taxon>Symbiochloris</taxon>
    </lineage>
</organism>
<protein>
    <recommendedName>
        <fullName evidence="14">Calmodulin</fullName>
    </recommendedName>
</protein>
<feature type="compositionally biased region" description="Acidic residues" evidence="9">
    <location>
        <begin position="1026"/>
        <end position="1041"/>
    </location>
</feature>
<reference evidence="12 13" key="1">
    <citation type="journal article" date="2024" name="Nat. Commun.">
        <title>Phylogenomics reveals the evolutionary origins of lichenization in chlorophyte algae.</title>
        <authorList>
            <person name="Puginier C."/>
            <person name="Libourel C."/>
            <person name="Otte J."/>
            <person name="Skaloud P."/>
            <person name="Haon M."/>
            <person name="Grisel S."/>
            <person name="Petersen M."/>
            <person name="Berrin J.G."/>
            <person name="Delaux P.M."/>
            <person name="Dal Grande F."/>
            <person name="Keller J."/>
        </authorList>
    </citation>
    <scope>NUCLEOTIDE SEQUENCE [LARGE SCALE GENOMIC DNA]</scope>
    <source>
        <strain evidence="12 13">SAG 2036</strain>
    </source>
</reference>
<dbReference type="InterPro" id="IPR008271">
    <property type="entry name" value="Ser/Thr_kinase_AS"/>
</dbReference>
<dbReference type="SMART" id="SM00220">
    <property type="entry name" value="S_TKc"/>
    <property type="match status" value="1"/>
</dbReference>
<dbReference type="Pfam" id="PF13202">
    <property type="entry name" value="EF-hand_5"/>
    <property type="match status" value="1"/>
</dbReference>
<sequence length="1391" mass="151119">MFGRNKKQPTVPWKHQDPHSAYRFGQEVGRGQYGITSLVTENSSGTTYACKVISKHQRGFSLAYVRDEVLALQRVDDHLNVVSLHEVWETKDDVYIFMEACMGGELFDVIISRGHISECDAAAVASVILQVVAHCHERGVIHRDLKPENFLLKRRYRKGKLVLSEDNLRAVDFGLAAFLSPGKRFKDLVGSAFYVAPEVLRESYGKEADLWSCGVIIYILLCGLPPFYGPSEKAIFHAILNAPIDMSSDPWPHVSTPAKDLVNWLLQRDPAKRPTAKQALEHAWLSHPPQFDHHPPSSTIVQRLADFTRMTRLQGLLMHVVANHLSKAEVDSLHDLFDEMDKDGNGAISIDELREGLTTVMGSEADPDAAVNIMAALDVSGDGEIDYMEFLAAVCDHQRMLADHTLAGIFAHMDKDGNGRISASEVSTALGETGLSVTPRSLEGLIAQDLQLPGCKSLGFDEFKALMMGGLKDEAVQYKHLESALKHMRQSELVSSRFKRLVLLVIARAMPASEQVGLKRLFEKLDADASGFLSLAELRAGLHHINKQLNEQDLFELMHFMDVDASGQIDFDEFCMGIMDEKVLLSVDRLHLAFQFFDRNKDGHIDLGELQDVLKEMTPDTVNNAADILRDAAGNAADKGVDFEAFERMMRNVDASPSPPAGREPESSAEAVSVSPRQAGAAAVRPADGVHHKPSRLNDRQRQGDLPNGVTSHHIPPRKQSSDASSASSSLTDPLDGGIAAAPVHSYRFKRLLWEARGRFPVIRRALCFADLPVISRSVMNQRDGGSLAISAPADADSPANLRQRAAGSILDLNMPQDPTNALGAFVSQPSEIQVFEVAAFSSVHDMIHAAISSHGPSASLREIYRACELRGRIAYKRSGGSRLITHNDHWKSQIRHALYTCDRFIRVAEGADAWMVSRKYAHTGPQTTKVLVRADGVGGGEQSVDTAPLCDPHPHPSSSMFTAKSARTKKPAKPRAPAKRAGNASMSAVAVAASAGVLPPASPRRKRSVATRAPAQRRSIHLLNDETEVSDSDDAWEGEDDSKRGAASNGQDAESCLPEQEGMAEVASNGVAYQRAQRTPLHMRAAEMHTAASAYQGGDAGSQNDHPRSHAPRLWMRNDRQLAARPKLGPRRMHTPPPAMFLNQPQTPGSSGCTHSADGMCAEGMSKGGGTSRAAVSAGPLLAGHQEYKPQQDQPPLRHIRTAPSATMEDAWTGEAESPPAHKSYDLRPRASSTPQSTPGFGKDATPEAAAAAERAASITQGPIKKRLKAAVKAAAEVEAAREAAMAASTQETTSEHTDSPCAHHFSPLDLPTSAEPSFTPWNLLRTRGGACMPAYPRARAGPAPQHIMSALQAASSAVQPSVVTPSRLATSTHVEAFQALKQSRVRRHW</sequence>
<dbReference type="SUPFAM" id="SSF56112">
    <property type="entry name" value="Protein kinase-like (PK-like)"/>
    <property type="match status" value="1"/>
</dbReference>
<dbReference type="PROSITE" id="PS00107">
    <property type="entry name" value="PROTEIN_KINASE_ATP"/>
    <property type="match status" value="1"/>
</dbReference>
<proteinExistence type="predicted"/>
<dbReference type="PROSITE" id="PS00108">
    <property type="entry name" value="PROTEIN_KINASE_ST"/>
    <property type="match status" value="1"/>
</dbReference>
<feature type="binding site" evidence="8">
    <location>
        <position position="51"/>
    </location>
    <ligand>
        <name>ATP</name>
        <dbReference type="ChEBI" id="CHEBI:30616"/>
    </ligand>
</feature>
<comment type="caution">
    <text evidence="12">The sequence shown here is derived from an EMBL/GenBank/DDBJ whole genome shotgun (WGS) entry which is preliminary data.</text>
</comment>
<accession>A0AAW1NT80</accession>
<dbReference type="PROSITE" id="PS50011">
    <property type="entry name" value="PROTEIN_KINASE_DOM"/>
    <property type="match status" value="1"/>
</dbReference>
<feature type="domain" description="EF-hand" evidence="11">
    <location>
        <begin position="549"/>
        <end position="584"/>
    </location>
</feature>
<dbReference type="InterPro" id="IPR000719">
    <property type="entry name" value="Prot_kinase_dom"/>
</dbReference>
<evidence type="ECO:0000313" key="13">
    <source>
        <dbReference type="Proteomes" id="UP001465755"/>
    </source>
</evidence>
<evidence type="ECO:0000256" key="5">
    <source>
        <dbReference type="ARBA" id="ARBA00022777"/>
    </source>
</evidence>
<evidence type="ECO:0000259" key="11">
    <source>
        <dbReference type="PROSITE" id="PS50222"/>
    </source>
</evidence>
<feature type="domain" description="Protein kinase" evidence="10">
    <location>
        <begin position="22"/>
        <end position="285"/>
    </location>
</feature>
<feature type="region of interest" description="Disordered" evidence="9">
    <location>
        <begin position="1000"/>
        <end position="1057"/>
    </location>
</feature>
<dbReference type="PANTHER" id="PTHR24349">
    <property type="entry name" value="SERINE/THREONINE-PROTEIN KINASE"/>
    <property type="match status" value="1"/>
</dbReference>
<feature type="compositionally biased region" description="Polar residues" evidence="9">
    <location>
        <begin position="1144"/>
        <end position="1155"/>
    </location>
</feature>
<feature type="domain" description="EF-hand" evidence="11">
    <location>
        <begin position="401"/>
        <end position="436"/>
    </location>
</feature>
<dbReference type="EMBL" id="JALJOQ010000104">
    <property type="protein sequence ID" value="KAK9797808.1"/>
    <property type="molecule type" value="Genomic_DNA"/>
</dbReference>
<evidence type="ECO:0000256" key="8">
    <source>
        <dbReference type="PROSITE-ProRule" id="PRU10141"/>
    </source>
</evidence>
<dbReference type="FunFam" id="1.10.238.10:FF:000178">
    <property type="entry name" value="Calmodulin-2 A"/>
    <property type="match status" value="1"/>
</dbReference>
<dbReference type="GO" id="GO:0005509">
    <property type="term" value="F:calcium ion binding"/>
    <property type="evidence" value="ECO:0007669"/>
    <property type="project" value="InterPro"/>
</dbReference>
<dbReference type="CDD" id="cd15898">
    <property type="entry name" value="EFh_PI-PLC"/>
    <property type="match status" value="1"/>
</dbReference>
<keyword evidence="2" id="KW-0808">Transferase</keyword>
<dbReference type="Gene3D" id="1.10.510.10">
    <property type="entry name" value="Transferase(Phosphotransferase) domain 1"/>
    <property type="match status" value="1"/>
</dbReference>
<feature type="compositionally biased region" description="Basic and acidic residues" evidence="9">
    <location>
        <begin position="688"/>
        <end position="703"/>
    </location>
</feature>
<dbReference type="InterPro" id="IPR036388">
    <property type="entry name" value="WH-like_DNA-bd_sf"/>
</dbReference>
<name>A0AAW1NT80_9CHLO</name>
<feature type="region of interest" description="Disordered" evidence="9">
    <location>
        <begin position="1206"/>
        <end position="1252"/>
    </location>
</feature>
<feature type="region of interest" description="Disordered" evidence="9">
    <location>
        <begin position="1096"/>
        <end position="1157"/>
    </location>
</feature>
<feature type="compositionally biased region" description="Basic residues" evidence="9">
    <location>
        <begin position="967"/>
        <end position="979"/>
    </location>
</feature>
<evidence type="ECO:0000256" key="9">
    <source>
        <dbReference type="SAM" id="MobiDB-lite"/>
    </source>
</evidence>
<keyword evidence="4 8" id="KW-0547">Nucleotide-binding</keyword>
<dbReference type="SMART" id="SM00054">
    <property type="entry name" value="EFh"/>
    <property type="match status" value="6"/>
</dbReference>
<feature type="region of interest" description="Disordered" evidence="9">
    <location>
        <begin position="939"/>
        <end position="985"/>
    </location>
</feature>
<dbReference type="InterPro" id="IPR011992">
    <property type="entry name" value="EF-hand-dom_pair"/>
</dbReference>